<dbReference type="EMBL" id="BGPR01178692">
    <property type="protein sequence ID" value="GBM55438.1"/>
    <property type="molecule type" value="Genomic_DNA"/>
</dbReference>
<sequence length="192" mass="20039">MNSGTESQQGGATGGTESQQGGATCGTESQQGGATGGTDSQQGSSTGDSQETAAVGDTSSQVSFESGAAGDVSNSPDSQESPANGTKSWECIAAPLLPFPPAADAILSGRVPTRTVPKGNEDEREQVAEDLTRGYEQCFSKFACICDYMRPCSRWIRKSKIFTFIRLGLAIIAIVAFALGKSPDFLYTFNVN</sequence>
<organism evidence="3 4">
    <name type="scientific">Araneus ventricosus</name>
    <name type="common">Orbweaver spider</name>
    <name type="synonym">Epeira ventricosa</name>
    <dbReference type="NCBI Taxonomy" id="182803"/>
    <lineage>
        <taxon>Eukaryota</taxon>
        <taxon>Metazoa</taxon>
        <taxon>Ecdysozoa</taxon>
        <taxon>Arthropoda</taxon>
        <taxon>Chelicerata</taxon>
        <taxon>Arachnida</taxon>
        <taxon>Araneae</taxon>
        <taxon>Araneomorphae</taxon>
        <taxon>Entelegynae</taxon>
        <taxon>Araneoidea</taxon>
        <taxon>Araneidae</taxon>
        <taxon>Araneus</taxon>
    </lineage>
</organism>
<keyword evidence="2" id="KW-0472">Membrane</keyword>
<keyword evidence="2" id="KW-0812">Transmembrane</keyword>
<reference evidence="3 4" key="1">
    <citation type="journal article" date="2019" name="Sci. Rep.">
        <title>Orb-weaving spider Araneus ventricosus genome elucidates the spidroin gene catalogue.</title>
        <authorList>
            <person name="Kono N."/>
            <person name="Nakamura H."/>
            <person name="Ohtoshi R."/>
            <person name="Moran D.A.P."/>
            <person name="Shinohara A."/>
            <person name="Yoshida Y."/>
            <person name="Fujiwara M."/>
            <person name="Mori M."/>
            <person name="Tomita M."/>
            <person name="Arakawa K."/>
        </authorList>
    </citation>
    <scope>NUCLEOTIDE SEQUENCE [LARGE SCALE GENOMIC DNA]</scope>
</reference>
<proteinExistence type="predicted"/>
<evidence type="ECO:0000313" key="4">
    <source>
        <dbReference type="Proteomes" id="UP000499080"/>
    </source>
</evidence>
<gene>
    <name evidence="3" type="ORF">AVEN_260856_1</name>
</gene>
<feature type="transmembrane region" description="Helical" evidence="2">
    <location>
        <begin position="161"/>
        <end position="180"/>
    </location>
</feature>
<evidence type="ECO:0000256" key="2">
    <source>
        <dbReference type="SAM" id="Phobius"/>
    </source>
</evidence>
<accession>A0A4Y2GSF3</accession>
<feature type="region of interest" description="Disordered" evidence="1">
    <location>
        <begin position="1"/>
        <end position="86"/>
    </location>
</feature>
<protein>
    <submittedName>
        <fullName evidence="3">Uncharacterized protein</fullName>
    </submittedName>
</protein>
<keyword evidence="2" id="KW-1133">Transmembrane helix</keyword>
<keyword evidence="4" id="KW-1185">Reference proteome</keyword>
<dbReference type="AlphaFoldDB" id="A0A4Y2GSF3"/>
<dbReference type="Proteomes" id="UP000499080">
    <property type="component" value="Unassembled WGS sequence"/>
</dbReference>
<feature type="compositionally biased region" description="Polar residues" evidence="1">
    <location>
        <begin position="1"/>
        <end position="28"/>
    </location>
</feature>
<evidence type="ECO:0000313" key="3">
    <source>
        <dbReference type="EMBL" id="GBM55438.1"/>
    </source>
</evidence>
<feature type="compositionally biased region" description="Low complexity" evidence="1">
    <location>
        <begin position="29"/>
        <end position="50"/>
    </location>
</feature>
<feature type="compositionally biased region" description="Polar residues" evidence="1">
    <location>
        <begin position="72"/>
        <end position="86"/>
    </location>
</feature>
<comment type="caution">
    <text evidence="3">The sequence shown here is derived from an EMBL/GenBank/DDBJ whole genome shotgun (WGS) entry which is preliminary data.</text>
</comment>
<name>A0A4Y2GSF3_ARAVE</name>
<evidence type="ECO:0000256" key="1">
    <source>
        <dbReference type="SAM" id="MobiDB-lite"/>
    </source>
</evidence>